<keyword evidence="2" id="KW-0472">Membrane</keyword>
<evidence type="ECO:0000256" key="1">
    <source>
        <dbReference type="SAM" id="MobiDB-lite"/>
    </source>
</evidence>
<keyword evidence="2" id="KW-0812">Transmembrane</keyword>
<protein>
    <submittedName>
        <fullName evidence="3">Uncharacterized protein</fullName>
    </submittedName>
</protein>
<dbReference type="EMBL" id="VEPZ02000451">
    <property type="protein sequence ID" value="KAE8724834.1"/>
    <property type="molecule type" value="Genomic_DNA"/>
</dbReference>
<sequence>MSDELDASGVHTNKDLLDDGNVGRNKVETEDSCPYRQDNNRKSEVLERMILILETRIEALGRALEMDLFHQFATVHREEALPSAGKESSSSKGVLQLLVKIADCVLIANEVIDDISKSNKAAVLFKGWEGKFLYFAGMITLIRSVLSNLPVYYMSLFPIPKSIADAINKVIASFVWKGDGAKIEFWTDHWTDMFSLKSSFPRIFSLTLKKYGKIVEFGKWENGVWEWKIDLRRELFEWEKVLWSEFLLVLLRAVSLAPVQDRLHWEGADNGRYTLKSFCSKCIKDCRFLQSWKSEECSALVFLFVLSAIELPKLLIMYCVNATASGRFGNGGAWCGKLVLYFLAMLMIYCKFGFLKGLKRNSGIFGILASSIGVWAYSNWPSLIQSVQDFVHCPESLVIGNC</sequence>
<accession>A0A6A3C7X1</accession>
<feature type="transmembrane region" description="Helical" evidence="2">
    <location>
        <begin position="338"/>
        <end position="355"/>
    </location>
</feature>
<feature type="region of interest" description="Disordered" evidence="1">
    <location>
        <begin position="1"/>
        <end position="37"/>
    </location>
</feature>
<reference evidence="3" key="1">
    <citation type="submission" date="2019-09" db="EMBL/GenBank/DDBJ databases">
        <title>Draft genome information of white flower Hibiscus syriacus.</title>
        <authorList>
            <person name="Kim Y.-M."/>
        </authorList>
    </citation>
    <scope>NUCLEOTIDE SEQUENCE [LARGE SCALE GENOMIC DNA]</scope>
    <source>
        <strain evidence="3">YM2019G1</strain>
    </source>
</reference>
<feature type="transmembrane region" description="Helical" evidence="2">
    <location>
        <begin position="362"/>
        <end position="380"/>
    </location>
</feature>
<evidence type="ECO:0000313" key="4">
    <source>
        <dbReference type="Proteomes" id="UP000436088"/>
    </source>
</evidence>
<proteinExistence type="predicted"/>
<gene>
    <name evidence="3" type="ORF">F3Y22_tig00009840pilonHSYRG00059</name>
</gene>
<name>A0A6A3C7X1_HIBSY</name>
<organism evidence="3 4">
    <name type="scientific">Hibiscus syriacus</name>
    <name type="common">Rose of Sharon</name>
    <dbReference type="NCBI Taxonomy" id="106335"/>
    <lineage>
        <taxon>Eukaryota</taxon>
        <taxon>Viridiplantae</taxon>
        <taxon>Streptophyta</taxon>
        <taxon>Embryophyta</taxon>
        <taxon>Tracheophyta</taxon>
        <taxon>Spermatophyta</taxon>
        <taxon>Magnoliopsida</taxon>
        <taxon>eudicotyledons</taxon>
        <taxon>Gunneridae</taxon>
        <taxon>Pentapetalae</taxon>
        <taxon>rosids</taxon>
        <taxon>malvids</taxon>
        <taxon>Malvales</taxon>
        <taxon>Malvaceae</taxon>
        <taxon>Malvoideae</taxon>
        <taxon>Hibiscus</taxon>
    </lineage>
</organism>
<dbReference type="PANTHER" id="PTHR36617:SF5">
    <property type="entry name" value="OS05G0421675 PROTEIN"/>
    <property type="match status" value="1"/>
</dbReference>
<comment type="caution">
    <text evidence="3">The sequence shown here is derived from an EMBL/GenBank/DDBJ whole genome shotgun (WGS) entry which is preliminary data.</text>
</comment>
<dbReference type="AlphaFoldDB" id="A0A6A3C7X1"/>
<dbReference type="Proteomes" id="UP000436088">
    <property type="component" value="Unassembled WGS sequence"/>
</dbReference>
<keyword evidence="4" id="KW-1185">Reference proteome</keyword>
<keyword evidence="2" id="KW-1133">Transmembrane helix</keyword>
<evidence type="ECO:0000313" key="3">
    <source>
        <dbReference type="EMBL" id="KAE8724834.1"/>
    </source>
</evidence>
<dbReference type="PANTHER" id="PTHR36617">
    <property type="entry name" value="PROTEIN, PUTATIVE-RELATED"/>
    <property type="match status" value="1"/>
</dbReference>
<evidence type="ECO:0000256" key="2">
    <source>
        <dbReference type="SAM" id="Phobius"/>
    </source>
</evidence>